<dbReference type="InterPro" id="IPR006153">
    <property type="entry name" value="Cation/H_exchanger_TM"/>
</dbReference>
<dbReference type="KEGG" id="bwa:HLV38_04870"/>
<evidence type="ECO:0000256" key="9">
    <source>
        <dbReference type="ARBA" id="ARBA00023201"/>
    </source>
</evidence>
<reference evidence="13" key="1">
    <citation type="submission" date="2020-05" db="EMBL/GenBank/DDBJ databases">
        <title>Novel species in genus Nocardioides.</title>
        <authorList>
            <person name="Zhang G."/>
        </authorList>
    </citation>
    <scope>NUCLEOTIDE SEQUENCE [LARGE SCALE GENOMIC DNA]</scope>
    <source>
        <strain evidence="13">zg-1050</strain>
    </source>
</reference>
<dbReference type="Proteomes" id="UP000503297">
    <property type="component" value="Chromosome"/>
</dbReference>
<gene>
    <name evidence="12" type="ORF">HLV38_04870</name>
</gene>
<protein>
    <submittedName>
        <fullName evidence="12">Na+/H+ antiporter</fullName>
    </submittedName>
</protein>
<keyword evidence="4 10" id="KW-0812">Transmembrane</keyword>
<evidence type="ECO:0000256" key="3">
    <source>
        <dbReference type="ARBA" id="ARBA00022475"/>
    </source>
</evidence>
<evidence type="ECO:0000256" key="8">
    <source>
        <dbReference type="ARBA" id="ARBA00023136"/>
    </source>
</evidence>
<feature type="transmembrane region" description="Helical" evidence="10">
    <location>
        <begin position="113"/>
        <end position="136"/>
    </location>
</feature>
<evidence type="ECO:0000256" key="1">
    <source>
        <dbReference type="ARBA" id="ARBA00004651"/>
    </source>
</evidence>
<evidence type="ECO:0000256" key="6">
    <source>
        <dbReference type="ARBA" id="ARBA00023053"/>
    </source>
</evidence>
<feature type="transmembrane region" description="Helical" evidence="10">
    <location>
        <begin position="157"/>
        <end position="176"/>
    </location>
</feature>
<dbReference type="NCBIfam" id="TIGR00831">
    <property type="entry name" value="a_cpa1"/>
    <property type="match status" value="1"/>
</dbReference>
<dbReference type="InterPro" id="IPR018422">
    <property type="entry name" value="Cation/H_exchanger_CPA1"/>
</dbReference>
<keyword evidence="6 10" id="KW-0915">Sodium</keyword>
<dbReference type="GO" id="GO:0005886">
    <property type="term" value="C:plasma membrane"/>
    <property type="evidence" value="ECO:0007669"/>
    <property type="project" value="UniProtKB-SubCell"/>
</dbReference>
<feature type="transmembrane region" description="Helical" evidence="10">
    <location>
        <begin position="310"/>
        <end position="337"/>
    </location>
</feature>
<feature type="transmembrane region" description="Helical" evidence="10">
    <location>
        <begin position="237"/>
        <end position="254"/>
    </location>
</feature>
<keyword evidence="13" id="KW-1185">Reference proteome</keyword>
<name>A0A6M8J9N4_9ACTN</name>
<evidence type="ECO:0000256" key="2">
    <source>
        <dbReference type="ARBA" id="ARBA00022448"/>
    </source>
</evidence>
<dbReference type="GO" id="GO:0015386">
    <property type="term" value="F:potassium:proton antiporter activity"/>
    <property type="evidence" value="ECO:0007669"/>
    <property type="project" value="TreeGrafter"/>
</dbReference>
<feature type="domain" description="Cation/H+ exchanger transmembrane" evidence="11">
    <location>
        <begin position="27"/>
        <end position="413"/>
    </location>
</feature>
<feature type="transmembrane region" description="Helical" evidence="10">
    <location>
        <begin position="48"/>
        <end position="67"/>
    </location>
</feature>
<keyword evidence="9 10" id="KW-0739">Sodium transport</keyword>
<dbReference type="RefSeq" id="WP_173164694.1">
    <property type="nucleotide sequence ID" value="NZ_CP053716.1"/>
</dbReference>
<organism evidence="12 13">
    <name type="scientific">Berryella wangjianweii</name>
    <dbReference type="NCBI Taxonomy" id="2734634"/>
    <lineage>
        <taxon>Bacteria</taxon>
        <taxon>Bacillati</taxon>
        <taxon>Actinomycetota</taxon>
        <taxon>Coriobacteriia</taxon>
        <taxon>Eggerthellales</taxon>
        <taxon>Eggerthellaceae</taxon>
        <taxon>Berryella</taxon>
    </lineage>
</organism>
<dbReference type="GO" id="GO:0051453">
    <property type="term" value="P:regulation of intracellular pH"/>
    <property type="evidence" value="ECO:0007669"/>
    <property type="project" value="TreeGrafter"/>
</dbReference>
<dbReference type="Pfam" id="PF00999">
    <property type="entry name" value="Na_H_Exchanger"/>
    <property type="match status" value="1"/>
</dbReference>
<dbReference type="EMBL" id="CP053716">
    <property type="protein sequence ID" value="QKF07522.1"/>
    <property type="molecule type" value="Genomic_DNA"/>
</dbReference>
<comment type="function">
    <text evidence="10">Na(+)/H(+) antiporter that extrudes sodium in exchange for external protons.</text>
</comment>
<proteinExistence type="inferred from homology"/>
<keyword evidence="8 10" id="KW-0472">Membrane</keyword>
<keyword evidence="5 10" id="KW-1133">Transmembrane helix</keyword>
<evidence type="ECO:0000313" key="12">
    <source>
        <dbReference type="EMBL" id="QKF07522.1"/>
    </source>
</evidence>
<feature type="transmembrane region" description="Helical" evidence="10">
    <location>
        <begin position="358"/>
        <end position="381"/>
    </location>
</feature>
<dbReference type="GO" id="GO:0015385">
    <property type="term" value="F:sodium:proton antiporter activity"/>
    <property type="evidence" value="ECO:0007669"/>
    <property type="project" value="InterPro"/>
</dbReference>
<dbReference type="GO" id="GO:0098719">
    <property type="term" value="P:sodium ion import across plasma membrane"/>
    <property type="evidence" value="ECO:0007669"/>
    <property type="project" value="TreeGrafter"/>
</dbReference>
<evidence type="ECO:0000259" key="11">
    <source>
        <dbReference type="Pfam" id="PF00999"/>
    </source>
</evidence>
<dbReference type="AlphaFoldDB" id="A0A6M8J9N4"/>
<dbReference type="PANTHER" id="PTHR10110:SF86">
    <property type="entry name" value="SODIUM_HYDROGEN EXCHANGER 7"/>
    <property type="match status" value="1"/>
</dbReference>
<feature type="transmembrane region" description="Helical" evidence="10">
    <location>
        <begin position="275"/>
        <end position="304"/>
    </location>
</feature>
<feature type="transmembrane region" description="Helical" evidence="10">
    <location>
        <begin position="393"/>
        <end position="416"/>
    </location>
</feature>
<feature type="transmembrane region" description="Helical" evidence="10">
    <location>
        <begin position="79"/>
        <end position="107"/>
    </location>
</feature>
<keyword evidence="10" id="KW-0050">Antiport</keyword>
<dbReference type="Gene3D" id="6.10.140.1330">
    <property type="match status" value="1"/>
</dbReference>
<comment type="caution">
    <text evidence="10">Lacks conserved residue(s) required for the propagation of feature annotation.</text>
</comment>
<feature type="transmembrane region" description="Helical" evidence="10">
    <location>
        <begin position="182"/>
        <end position="201"/>
    </location>
</feature>
<sequence>MELFELVLVLLACVIGSSVLDQFVPRVSLPLVQIAVGLGVALAVPEASHVHIEAELFLVLFIAPLLFNEARESDKRALVTFMWPVVSMAVGLVIATVLIVGFALNLIVPSIPLAAAFALAAALGPTDAAAVAALGSNVNLTRRQHTLLSGESLINDASGVVSFQFAIAAAVTGAFSLHDATVVFAVSFFGGIALGAALGLLARFAMALLRSRGLVTTTMHVLYEVFTPFVVFLATEAAHFSGILAVVAAGLMMAQSGPRLATADDARRSLVSHSVWEMVVFLINGVIFVMLGMQLPLAAAYMGANSLPPAVLVTAVVLIVMLILGTRFLWVAVMELVHRDPESGRRGADDPRRALRDSLVTTIAGPKGAITLSIILTVPLVTDQGAPFPARDLMVFLAAAVILTTLVIADVGLPLLAPKPQGGQVDPHELRRARIDVLRGTIEELRGAIGDGQADYGPALQKTIARYQMRINRERYEMHGRESDSRDLMEGVFDRQQRRLDQLRAGMSSSRQAELVECAPWLRGIRATLGYYRDPLKVGAGLRSRKDAMSTARRALSVRTPRDDAFEGGYFQALLAAIEMERAAVAYLTEEAQAADDAMPQQVQVFTAEGDYASLDRAALAEVMLGEHEAYLRILENRARLVVSAEVPLTIETTLDEGVEESFEQVIRQKFSRARAHGDEVDASALTAELTQINTMMREKRISPEVARVLREDVYALQAALQDRA</sequence>
<comment type="subcellular location">
    <subcellularLocation>
        <location evidence="1 10">Cell membrane</location>
        <topology evidence="1 10">Multi-pass membrane protein</topology>
    </subcellularLocation>
</comment>
<evidence type="ECO:0000256" key="5">
    <source>
        <dbReference type="ARBA" id="ARBA00022989"/>
    </source>
</evidence>
<evidence type="ECO:0000256" key="4">
    <source>
        <dbReference type="ARBA" id="ARBA00022692"/>
    </source>
</evidence>
<dbReference type="PANTHER" id="PTHR10110">
    <property type="entry name" value="SODIUM/HYDROGEN EXCHANGER"/>
    <property type="match status" value="1"/>
</dbReference>
<keyword evidence="7 10" id="KW-0406">Ion transport</keyword>
<comment type="similarity">
    <text evidence="10">Belongs to the monovalent cation:proton antiporter 1 (CPA1) transporter (TC 2.A.36) family.</text>
</comment>
<evidence type="ECO:0000256" key="10">
    <source>
        <dbReference type="RuleBase" id="RU366002"/>
    </source>
</evidence>
<keyword evidence="2 10" id="KW-0813">Transport</keyword>
<keyword evidence="3 10" id="KW-1003">Cell membrane</keyword>
<accession>A0A6M8J9N4</accession>
<evidence type="ECO:0000313" key="13">
    <source>
        <dbReference type="Proteomes" id="UP000503297"/>
    </source>
</evidence>
<evidence type="ECO:0000256" key="7">
    <source>
        <dbReference type="ARBA" id="ARBA00023065"/>
    </source>
</evidence>
<dbReference type="InterPro" id="IPR004705">
    <property type="entry name" value="Cation/H_exchanger_CPA1_bac"/>
</dbReference>